<keyword evidence="2" id="KW-0732">Signal</keyword>
<evidence type="ECO:0000313" key="5">
    <source>
        <dbReference type="EMBL" id="HIX44620.1"/>
    </source>
</evidence>
<dbReference type="AlphaFoldDB" id="A0A9D2AP05"/>
<name>A0A9D2AP05_9BACT</name>
<accession>A0A9D2AP05</accession>
<keyword evidence="1" id="KW-0812">Transmembrane</keyword>
<sequence>MLPRLRFVFLFWAMLQAVVLWAQPAPAQSDTTVVADDLRISLVTCYPGDKIYELFGHTAIRVQRSGSDALDVAFNYGMFSFATGNFVYKFTAGQTDYMLGVYDFDDFMVDYVMRGSKVVEQELNLSPEAENRLFAALIQNARPENRVYRYNFLFDNCSTRPRDMIEKTVGEYGAVQYGGEHATPSFRKIIHSYADNYSWFMFGVDLALGHELDRPASWREQMFIPVVLEEACREATVVTSSDTVSVAAPLICAERVLFDPGTSPVLPPTPWYLTPLFAGLVLLLVAVGVTYVDRQYRRVSRWFDTLFFGLCFLGSIVIYFLIFCSEHPTTTINYNGLWLTPLSLIAAVLPYVRSMRGVVRAYHILNLIAILLFLITALFGIQHYNIAFYPLIATSALRSVNYILIYRVSTRTYKPASLHRNE</sequence>
<feature type="transmembrane region" description="Helical" evidence="1">
    <location>
        <begin position="334"/>
        <end position="352"/>
    </location>
</feature>
<evidence type="ECO:0000256" key="2">
    <source>
        <dbReference type="SAM" id="SignalP"/>
    </source>
</evidence>
<proteinExistence type="predicted"/>
<feature type="transmembrane region" description="Helical" evidence="1">
    <location>
        <begin position="271"/>
        <end position="291"/>
    </location>
</feature>
<feature type="transmembrane region" description="Helical" evidence="1">
    <location>
        <begin position="364"/>
        <end position="381"/>
    </location>
</feature>
<organism evidence="5 6">
    <name type="scientific">Candidatus Barnesiella excrementipullorum</name>
    <dbReference type="NCBI Taxonomy" id="2838479"/>
    <lineage>
        <taxon>Bacteria</taxon>
        <taxon>Pseudomonadati</taxon>
        <taxon>Bacteroidota</taxon>
        <taxon>Bacteroidia</taxon>
        <taxon>Bacteroidales</taxon>
        <taxon>Barnesiellaceae</taxon>
        <taxon>Barnesiella</taxon>
    </lineage>
</organism>
<dbReference type="InterPro" id="IPR025178">
    <property type="entry name" value="Lnb_N"/>
</dbReference>
<feature type="chain" id="PRO_5039681049" evidence="2">
    <location>
        <begin position="28"/>
        <end position="422"/>
    </location>
</feature>
<reference evidence="5" key="2">
    <citation type="submission" date="2021-04" db="EMBL/GenBank/DDBJ databases">
        <authorList>
            <person name="Gilroy R."/>
        </authorList>
    </citation>
    <scope>NUCLEOTIDE SEQUENCE</scope>
    <source>
        <strain evidence="5">ChiHjej12B11-16260</strain>
    </source>
</reference>
<keyword evidence="1" id="KW-0472">Membrane</keyword>
<feature type="transmembrane region" description="Helical" evidence="1">
    <location>
        <begin position="303"/>
        <end position="322"/>
    </location>
</feature>
<evidence type="ECO:0000259" key="4">
    <source>
        <dbReference type="Pfam" id="PF25221"/>
    </source>
</evidence>
<dbReference type="Proteomes" id="UP000824246">
    <property type="component" value="Unassembled WGS sequence"/>
</dbReference>
<reference evidence="5" key="1">
    <citation type="journal article" date="2021" name="PeerJ">
        <title>Extensive microbial diversity within the chicken gut microbiome revealed by metagenomics and culture.</title>
        <authorList>
            <person name="Gilroy R."/>
            <person name="Ravi A."/>
            <person name="Getino M."/>
            <person name="Pursley I."/>
            <person name="Horton D.L."/>
            <person name="Alikhan N.F."/>
            <person name="Baker D."/>
            <person name="Gharbi K."/>
            <person name="Hall N."/>
            <person name="Watson M."/>
            <person name="Adriaenssens E.M."/>
            <person name="Foster-Nyarko E."/>
            <person name="Jarju S."/>
            <person name="Secka A."/>
            <person name="Antonio M."/>
            <person name="Oren A."/>
            <person name="Chaudhuri R.R."/>
            <person name="La Ragione R."/>
            <person name="Hildebrand F."/>
            <person name="Pallen M.J."/>
        </authorList>
    </citation>
    <scope>NUCLEOTIDE SEQUENCE</scope>
    <source>
        <strain evidence="5">ChiHjej12B11-16260</strain>
    </source>
</reference>
<evidence type="ECO:0000259" key="3">
    <source>
        <dbReference type="Pfam" id="PF13387"/>
    </source>
</evidence>
<dbReference type="InterPro" id="IPR057436">
    <property type="entry name" value="5TMH_Lnb"/>
</dbReference>
<dbReference type="Pfam" id="PF13387">
    <property type="entry name" value="Lnb_N"/>
    <property type="match status" value="1"/>
</dbReference>
<evidence type="ECO:0000313" key="6">
    <source>
        <dbReference type="Proteomes" id="UP000824246"/>
    </source>
</evidence>
<evidence type="ECO:0000256" key="1">
    <source>
        <dbReference type="SAM" id="Phobius"/>
    </source>
</evidence>
<keyword evidence="1" id="KW-1133">Transmembrane helix</keyword>
<feature type="transmembrane region" description="Helical" evidence="1">
    <location>
        <begin position="387"/>
        <end position="405"/>
    </location>
</feature>
<dbReference type="Pfam" id="PF25221">
    <property type="entry name" value="5TMH_Lnb"/>
    <property type="match status" value="1"/>
</dbReference>
<feature type="domain" description="Lnb N-terminal periplasmic" evidence="3">
    <location>
        <begin position="30"/>
        <end position="171"/>
    </location>
</feature>
<feature type="signal peptide" evidence="2">
    <location>
        <begin position="1"/>
        <end position="27"/>
    </location>
</feature>
<dbReference type="EMBL" id="DXFB01000004">
    <property type="protein sequence ID" value="HIX44620.1"/>
    <property type="molecule type" value="Genomic_DNA"/>
</dbReference>
<feature type="domain" description="Lnb-like transmembrane" evidence="4">
    <location>
        <begin position="271"/>
        <end position="407"/>
    </location>
</feature>
<protein>
    <submittedName>
        <fullName evidence="5">DUF4105 domain-containing protein</fullName>
    </submittedName>
</protein>
<gene>
    <name evidence="5" type="ORF">H9982_00190</name>
</gene>
<comment type="caution">
    <text evidence="5">The sequence shown here is derived from an EMBL/GenBank/DDBJ whole genome shotgun (WGS) entry which is preliminary data.</text>
</comment>